<evidence type="ECO:0000313" key="1">
    <source>
        <dbReference type="EMBL" id="EMY04782.1"/>
    </source>
</evidence>
<name>A0A829CXV3_LEPIR</name>
<comment type="caution">
    <text evidence="1">The sequence shown here is derived from an EMBL/GenBank/DDBJ whole genome shotgun (WGS) entry which is preliminary data.</text>
</comment>
<dbReference type="Proteomes" id="UP000012329">
    <property type="component" value="Unassembled WGS sequence"/>
</dbReference>
<gene>
    <name evidence="1" type="ORF">LEP1GSC029_2038</name>
</gene>
<dbReference type="AlphaFoldDB" id="A0A829CXV3"/>
<sequence length="115" mass="13194">MISFLFITSIQAAETPKDEFKEKVFNFSKLQATAITEIRAKNRLDLVKELPTIFQNESIEEKAQIAILKLFSELEDLDGLAPNWVVVLDLVFQKTTNVNLKKEILLLAEKKKKND</sequence>
<protein>
    <submittedName>
        <fullName evidence="1">Uncharacterized protein</fullName>
    </submittedName>
</protein>
<proteinExistence type="predicted"/>
<reference evidence="1 2" key="1">
    <citation type="submission" date="2013-02" db="EMBL/GenBank/DDBJ databases">
        <authorList>
            <person name="Harkins D.M."/>
            <person name="Durkin A.S."/>
            <person name="Brinkac L.M."/>
            <person name="Haft D.H."/>
            <person name="Selengut J.D."/>
            <person name="Sanka R."/>
            <person name="DePew J."/>
            <person name="Purushe J."/>
            <person name="Whelen A.C."/>
            <person name="Vinetz J.M."/>
            <person name="Sutton G.G."/>
            <person name="Nierman W.C."/>
            <person name="Fouts D.E."/>
        </authorList>
    </citation>
    <scope>NUCLEOTIDE SEQUENCE [LARGE SCALE GENOMIC DNA]</scope>
    <source>
        <strain evidence="1 2">2002000626</strain>
    </source>
</reference>
<accession>A0A829CXV3</accession>
<dbReference type="EMBL" id="AFJL02000111">
    <property type="protein sequence ID" value="EMY04782.1"/>
    <property type="molecule type" value="Genomic_DNA"/>
</dbReference>
<organism evidence="1 2">
    <name type="scientific">Leptospira interrogans str. 2002000626</name>
    <dbReference type="NCBI Taxonomy" id="996803"/>
    <lineage>
        <taxon>Bacteria</taxon>
        <taxon>Pseudomonadati</taxon>
        <taxon>Spirochaetota</taxon>
        <taxon>Spirochaetia</taxon>
        <taxon>Leptospirales</taxon>
        <taxon>Leptospiraceae</taxon>
        <taxon>Leptospira</taxon>
    </lineage>
</organism>
<evidence type="ECO:0000313" key="2">
    <source>
        <dbReference type="Proteomes" id="UP000012329"/>
    </source>
</evidence>